<dbReference type="Proteomes" id="UP000641152">
    <property type="component" value="Unassembled WGS sequence"/>
</dbReference>
<sequence length="165" mass="17720">MNADGQRVIVDASPLIGLALVEGLIWLPQLFGQVFVPESVKQEVLPGKSAPGEQSLAHAFDSGWLTVWHESITPCLDIDLDAGETDCINIALSSPENYLLIMDERAGRAVAKEYQLQVVGTAAVIGLAKKRGLIVSARAAFEVLHRSDFRISATVINKILASVGE</sequence>
<accession>A0ABR9DEK8</accession>
<dbReference type="InterPro" id="IPR021799">
    <property type="entry name" value="PIN-like_prokaryotic"/>
</dbReference>
<keyword evidence="2" id="KW-1185">Reference proteome</keyword>
<dbReference type="PANTHER" id="PTHR39550:SF1">
    <property type="entry name" value="SLL0658 PROTEIN"/>
    <property type="match status" value="1"/>
</dbReference>
<organism evidence="1 2">
    <name type="scientific">Methylomonas fluvii</name>
    <dbReference type="NCBI Taxonomy" id="1854564"/>
    <lineage>
        <taxon>Bacteria</taxon>
        <taxon>Pseudomonadati</taxon>
        <taxon>Pseudomonadota</taxon>
        <taxon>Gammaproteobacteria</taxon>
        <taxon>Methylococcales</taxon>
        <taxon>Methylococcaceae</taxon>
        <taxon>Methylomonas</taxon>
    </lineage>
</organism>
<evidence type="ECO:0000313" key="1">
    <source>
        <dbReference type="EMBL" id="MBD9361517.1"/>
    </source>
</evidence>
<comment type="caution">
    <text evidence="1">The sequence shown here is derived from an EMBL/GenBank/DDBJ whole genome shotgun (WGS) entry which is preliminary data.</text>
</comment>
<name>A0ABR9DEK8_9GAMM</name>
<dbReference type="EMBL" id="JACXST010000002">
    <property type="protein sequence ID" value="MBD9361517.1"/>
    <property type="molecule type" value="Genomic_DNA"/>
</dbReference>
<gene>
    <name evidence="1" type="ORF">EBB_13460</name>
</gene>
<protein>
    <submittedName>
        <fullName evidence="1">DUF3368 domain-containing protein</fullName>
    </submittedName>
</protein>
<dbReference type="Pfam" id="PF11848">
    <property type="entry name" value="DUF3368"/>
    <property type="match status" value="1"/>
</dbReference>
<evidence type="ECO:0000313" key="2">
    <source>
        <dbReference type="Proteomes" id="UP000641152"/>
    </source>
</evidence>
<reference evidence="1 2" key="1">
    <citation type="submission" date="2020-09" db="EMBL/GenBank/DDBJ databases">
        <title>Methylomonas albis sp. nov. and Methylomonas fluvii sp. nov.: Two cold-adapted methanotrophs from the River Elbe and an amended description of Methylovulum psychrotolerans strain Eb1.</title>
        <authorList>
            <person name="Bussmann I.K."/>
            <person name="Klings K.-W."/>
            <person name="Warnstedt J."/>
            <person name="Hoppert M."/>
            <person name="Saborowski A."/>
            <person name="Horn F."/>
            <person name="Liebner S."/>
        </authorList>
    </citation>
    <scope>NUCLEOTIDE SEQUENCE [LARGE SCALE GENOMIC DNA]</scope>
    <source>
        <strain evidence="1 2">EbB</strain>
    </source>
</reference>
<proteinExistence type="predicted"/>
<dbReference type="PANTHER" id="PTHR39550">
    <property type="entry name" value="SLL0658 PROTEIN"/>
    <property type="match status" value="1"/>
</dbReference>